<dbReference type="Proteomes" id="UP001604336">
    <property type="component" value="Unassembled WGS sequence"/>
</dbReference>
<reference evidence="4" key="1">
    <citation type="submission" date="2024-07" db="EMBL/GenBank/DDBJ databases">
        <title>Two chromosome-level genome assemblies of Korean endemic species Abeliophyllum distichum and Forsythia ovata (Oleaceae).</title>
        <authorList>
            <person name="Jang H."/>
        </authorList>
    </citation>
    <scope>NUCLEOTIDE SEQUENCE [LARGE SCALE GENOMIC DNA]</scope>
</reference>
<accession>A0ABD1VS46</accession>
<dbReference type="InterPro" id="IPR005162">
    <property type="entry name" value="Retrotrans_gag_dom"/>
</dbReference>
<feature type="region of interest" description="Disordered" evidence="1">
    <location>
        <begin position="76"/>
        <end position="126"/>
    </location>
</feature>
<feature type="compositionally biased region" description="Polar residues" evidence="1">
    <location>
        <begin position="85"/>
        <end position="108"/>
    </location>
</feature>
<protein>
    <recommendedName>
        <fullName evidence="2">Retrotransposon gag domain-containing protein</fullName>
    </recommendedName>
</protein>
<sequence length="225" mass="25779">MSETRSKAQEEHLKKIDREMGELSAAYRTVINKVESSDLTLKVLGNRQEKIENIVSDINQKYETLVAMMAQISGNMKEGKDKQAESSAPQTRSENFGSNRMATPQINQARDDNGNHTKMPKIDFPYSNGEGPREWVRKARKYFQLHQVAEGMKVGIAEMYLKGKADIWFHGFAASHPDAEWNVFVEEICRRFSDTTGEKVVETFSKIRQFGSITEYQEKFEELKA</sequence>
<comment type="caution">
    <text evidence="3">The sequence shown here is derived from an EMBL/GenBank/DDBJ whole genome shotgun (WGS) entry which is preliminary data.</text>
</comment>
<evidence type="ECO:0000313" key="4">
    <source>
        <dbReference type="Proteomes" id="UP001604336"/>
    </source>
</evidence>
<gene>
    <name evidence="3" type="ORF">Adt_01187</name>
</gene>
<dbReference type="Pfam" id="PF03732">
    <property type="entry name" value="Retrotrans_gag"/>
    <property type="match status" value="1"/>
</dbReference>
<proteinExistence type="predicted"/>
<dbReference type="AlphaFoldDB" id="A0ABD1VS46"/>
<evidence type="ECO:0000259" key="2">
    <source>
        <dbReference type="Pfam" id="PF03732"/>
    </source>
</evidence>
<evidence type="ECO:0000256" key="1">
    <source>
        <dbReference type="SAM" id="MobiDB-lite"/>
    </source>
</evidence>
<evidence type="ECO:0000313" key="3">
    <source>
        <dbReference type="EMBL" id="KAL2540209.1"/>
    </source>
</evidence>
<feature type="domain" description="Retrotransposon gag" evidence="2">
    <location>
        <begin position="156"/>
        <end position="224"/>
    </location>
</feature>
<keyword evidence="4" id="KW-1185">Reference proteome</keyword>
<dbReference type="EMBL" id="JBFOLK010000001">
    <property type="protein sequence ID" value="KAL2540209.1"/>
    <property type="molecule type" value="Genomic_DNA"/>
</dbReference>
<name>A0ABD1VS46_9LAMI</name>
<organism evidence="3 4">
    <name type="scientific">Abeliophyllum distichum</name>
    <dbReference type="NCBI Taxonomy" id="126358"/>
    <lineage>
        <taxon>Eukaryota</taxon>
        <taxon>Viridiplantae</taxon>
        <taxon>Streptophyta</taxon>
        <taxon>Embryophyta</taxon>
        <taxon>Tracheophyta</taxon>
        <taxon>Spermatophyta</taxon>
        <taxon>Magnoliopsida</taxon>
        <taxon>eudicotyledons</taxon>
        <taxon>Gunneridae</taxon>
        <taxon>Pentapetalae</taxon>
        <taxon>asterids</taxon>
        <taxon>lamiids</taxon>
        <taxon>Lamiales</taxon>
        <taxon>Oleaceae</taxon>
        <taxon>Forsythieae</taxon>
        <taxon>Abeliophyllum</taxon>
    </lineage>
</organism>